<reference evidence="9 10" key="1">
    <citation type="submission" date="2015-11" db="EMBL/GenBank/DDBJ databases">
        <title>Evidence for parallel genomic evolution in an endosymbiosis of termite gut flagellates.</title>
        <authorList>
            <person name="Zheng H."/>
        </authorList>
    </citation>
    <scope>NUCLEOTIDE SEQUENCE [LARGE SCALE GENOMIC DNA]</scope>
    <source>
        <strain evidence="9 10">CET450</strain>
    </source>
</reference>
<dbReference type="PROSITE" id="PS00198">
    <property type="entry name" value="4FE4S_FER_1"/>
    <property type="match status" value="1"/>
</dbReference>
<dbReference type="GO" id="GO:0046872">
    <property type="term" value="F:metal ion binding"/>
    <property type="evidence" value="ECO:0007669"/>
    <property type="project" value="UniProtKB-KW"/>
</dbReference>
<keyword evidence="2" id="KW-0004">4Fe-4S</keyword>
<evidence type="ECO:0000256" key="4">
    <source>
        <dbReference type="ARBA" id="ARBA00022737"/>
    </source>
</evidence>
<organism evidence="9 10">
    <name type="scientific">Endomicrobium trichonymphae</name>
    <dbReference type="NCBI Taxonomy" id="1408204"/>
    <lineage>
        <taxon>Bacteria</taxon>
        <taxon>Pseudomonadati</taxon>
        <taxon>Elusimicrobiota</taxon>
        <taxon>Endomicrobiia</taxon>
        <taxon>Endomicrobiales</taxon>
        <taxon>Endomicrobiaceae</taxon>
        <taxon>Candidatus Endomicrobiellum</taxon>
    </lineage>
</organism>
<keyword evidence="5" id="KW-0249">Electron transport</keyword>
<feature type="domain" description="4Fe-4S ferredoxin-type" evidence="8">
    <location>
        <begin position="1"/>
        <end position="30"/>
    </location>
</feature>
<keyword evidence="1" id="KW-0813">Transport</keyword>
<dbReference type="GO" id="GO:0051539">
    <property type="term" value="F:4 iron, 4 sulfur cluster binding"/>
    <property type="evidence" value="ECO:0007669"/>
    <property type="project" value="UniProtKB-KW"/>
</dbReference>
<evidence type="ECO:0000256" key="6">
    <source>
        <dbReference type="ARBA" id="ARBA00023004"/>
    </source>
</evidence>
<name>A0A1E5IIS6_ENDTX</name>
<gene>
    <name evidence="9" type="ORF">ATZ36_07260</name>
</gene>
<evidence type="ECO:0000313" key="9">
    <source>
        <dbReference type="EMBL" id="OEG69888.1"/>
    </source>
</evidence>
<accession>A0A1E5IIS6</accession>
<keyword evidence="4" id="KW-0677">Repeat</keyword>
<dbReference type="PANTHER" id="PTHR43687">
    <property type="entry name" value="ADENYLYLSULFATE REDUCTASE, BETA SUBUNIT"/>
    <property type="match status" value="1"/>
</dbReference>
<proteinExistence type="predicted"/>
<comment type="caution">
    <text evidence="9">The sequence shown here is derived from an EMBL/GenBank/DDBJ whole genome shotgun (WGS) entry which is preliminary data.</text>
</comment>
<dbReference type="PANTHER" id="PTHR43687:SF6">
    <property type="entry name" value="L-ASPARTATE SEMIALDEHYDE SULFURTRANSFERASE IRON-SULFUR SUBUNIT"/>
    <property type="match status" value="1"/>
</dbReference>
<feature type="domain" description="4Fe-4S ferredoxin-type" evidence="8">
    <location>
        <begin position="31"/>
        <end position="57"/>
    </location>
</feature>
<dbReference type="AlphaFoldDB" id="A0A1E5IIS6"/>
<dbReference type="Pfam" id="PF14697">
    <property type="entry name" value="Fer4_21"/>
    <property type="match status" value="1"/>
</dbReference>
<dbReference type="SUPFAM" id="SSF54862">
    <property type="entry name" value="4Fe-4S ferredoxins"/>
    <property type="match status" value="1"/>
</dbReference>
<evidence type="ECO:0000256" key="2">
    <source>
        <dbReference type="ARBA" id="ARBA00022485"/>
    </source>
</evidence>
<dbReference type="InterPro" id="IPR050572">
    <property type="entry name" value="Fe-S_Ferredoxin"/>
</dbReference>
<keyword evidence="7" id="KW-0411">Iron-sulfur</keyword>
<dbReference type="InterPro" id="IPR017900">
    <property type="entry name" value="4Fe4S_Fe_S_CS"/>
</dbReference>
<evidence type="ECO:0000256" key="3">
    <source>
        <dbReference type="ARBA" id="ARBA00022723"/>
    </source>
</evidence>
<dbReference type="EMBL" id="LNVX01000542">
    <property type="protein sequence ID" value="OEG69888.1"/>
    <property type="molecule type" value="Genomic_DNA"/>
</dbReference>
<protein>
    <submittedName>
        <fullName evidence="9">Ferredoxin</fullName>
    </submittedName>
</protein>
<dbReference type="InterPro" id="IPR017896">
    <property type="entry name" value="4Fe4S_Fe-S-bd"/>
</dbReference>
<dbReference type="Proteomes" id="UP000095237">
    <property type="component" value="Unassembled WGS sequence"/>
</dbReference>
<sequence length="57" mass="5955">MAYQISESICVGCGACAGSCPVSAIEQKEDKYTINSDKCKECGVCESTCPVSAISQK</sequence>
<keyword evidence="6" id="KW-0408">Iron</keyword>
<keyword evidence="3" id="KW-0479">Metal-binding</keyword>
<keyword evidence="10" id="KW-1185">Reference proteome</keyword>
<evidence type="ECO:0000256" key="1">
    <source>
        <dbReference type="ARBA" id="ARBA00022448"/>
    </source>
</evidence>
<dbReference type="Gene3D" id="3.30.70.20">
    <property type="match status" value="1"/>
</dbReference>
<evidence type="ECO:0000259" key="8">
    <source>
        <dbReference type="PROSITE" id="PS51379"/>
    </source>
</evidence>
<dbReference type="PROSITE" id="PS51379">
    <property type="entry name" value="4FE4S_FER_2"/>
    <property type="match status" value="2"/>
</dbReference>
<evidence type="ECO:0000256" key="7">
    <source>
        <dbReference type="ARBA" id="ARBA00023014"/>
    </source>
</evidence>
<evidence type="ECO:0000313" key="10">
    <source>
        <dbReference type="Proteomes" id="UP000095237"/>
    </source>
</evidence>
<evidence type="ECO:0000256" key="5">
    <source>
        <dbReference type="ARBA" id="ARBA00022982"/>
    </source>
</evidence>